<evidence type="ECO:0000256" key="1">
    <source>
        <dbReference type="SAM" id="Phobius"/>
    </source>
</evidence>
<accession>A0A1R0GWI2</accession>
<feature type="transmembrane region" description="Helical" evidence="1">
    <location>
        <begin position="12"/>
        <end position="36"/>
    </location>
</feature>
<evidence type="ECO:0008006" key="4">
    <source>
        <dbReference type="Google" id="ProtNLM"/>
    </source>
</evidence>
<reference evidence="2 3" key="1">
    <citation type="journal article" date="2016" name="Mol. Biol. Evol.">
        <title>Genome-Wide Survey of Gut Fungi (Harpellales) Reveals the First Horizontally Transferred Ubiquitin Gene from a Mosquito Host.</title>
        <authorList>
            <person name="Wang Y."/>
            <person name="White M.M."/>
            <person name="Kvist S."/>
            <person name="Moncalvo J.M."/>
        </authorList>
    </citation>
    <scope>NUCLEOTIDE SEQUENCE [LARGE SCALE GENOMIC DNA]</scope>
    <source>
        <strain evidence="2 3">ALG-7-W6</strain>
    </source>
</reference>
<proteinExistence type="predicted"/>
<keyword evidence="1" id="KW-0812">Transmembrane</keyword>
<keyword evidence="3" id="KW-1185">Reference proteome</keyword>
<dbReference type="EMBL" id="LSSL01002679">
    <property type="protein sequence ID" value="OLY81198.1"/>
    <property type="molecule type" value="Genomic_DNA"/>
</dbReference>
<dbReference type="Proteomes" id="UP000187455">
    <property type="component" value="Unassembled WGS sequence"/>
</dbReference>
<gene>
    <name evidence="2" type="ORF">AYI68_g4700</name>
</gene>
<dbReference type="STRING" id="133383.A0A1R0GWI2"/>
<evidence type="ECO:0000313" key="3">
    <source>
        <dbReference type="Proteomes" id="UP000187455"/>
    </source>
</evidence>
<organism evidence="2 3">
    <name type="scientific">Smittium mucronatum</name>
    <dbReference type="NCBI Taxonomy" id="133383"/>
    <lineage>
        <taxon>Eukaryota</taxon>
        <taxon>Fungi</taxon>
        <taxon>Fungi incertae sedis</taxon>
        <taxon>Zoopagomycota</taxon>
        <taxon>Kickxellomycotina</taxon>
        <taxon>Harpellomycetes</taxon>
        <taxon>Harpellales</taxon>
        <taxon>Legeriomycetaceae</taxon>
        <taxon>Smittium</taxon>
    </lineage>
</organism>
<keyword evidence="1" id="KW-0472">Membrane</keyword>
<dbReference type="AlphaFoldDB" id="A0A1R0GWI2"/>
<evidence type="ECO:0000313" key="2">
    <source>
        <dbReference type="EMBL" id="OLY81198.1"/>
    </source>
</evidence>
<dbReference type="OrthoDB" id="76388at2759"/>
<keyword evidence="1" id="KW-1133">Transmembrane helix</keyword>
<name>A0A1R0GWI2_9FUNG</name>
<comment type="caution">
    <text evidence="2">The sequence shown here is derived from an EMBL/GenBank/DDBJ whole genome shotgun (WGS) entry which is preliminary data.</text>
</comment>
<protein>
    <recommendedName>
        <fullName evidence="4">Carbohydrate-binding module family 19 domain-containing protein</fullName>
    </recommendedName>
</protein>
<sequence length="222" mass="25213">MLFFSSDNSLIGITGFFTTVLTASVLFQGLVSVGAIPSVEELQKKQDVYYTNRPIISTPVYNQNNNYINPETHRHHFTKTVTETCTSTKYIEKTKTVLINNCSNGPRYYKKRNYGVAPINGNVYNASPNNIVINDNKHEGQYRDDRHRVEDVHHRNGENSEHHRVGGHCRKGSYVCVGVDNPTFLQCDHGKFIKKTCGPGTVCRRNKGNSIYCGYPSHFRKH</sequence>